<keyword evidence="2" id="KW-0808">Transferase</keyword>
<proteinExistence type="inferred from homology"/>
<dbReference type="SUPFAM" id="SSF46785">
    <property type="entry name" value="Winged helix' DNA-binding domain"/>
    <property type="match status" value="1"/>
</dbReference>
<dbReference type="Proteomes" id="UP000239485">
    <property type="component" value="Unassembled WGS sequence"/>
</dbReference>
<keyword evidence="2" id="KW-0418">Kinase</keyword>
<dbReference type="PANTHER" id="PTHR18964">
    <property type="entry name" value="ROK (REPRESSOR, ORF, KINASE) FAMILY"/>
    <property type="match status" value="1"/>
</dbReference>
<comment type="similarity">
    <text evidence="1">Belongs to the ROK (NagC/XylR) family.</text>
</comment>
<organism evidence="2 3">
    <name type="scientific">Kineococcus xinjiangensis</name>
    <dbReference type="NCBI Taxonomy" id="512762"/>
    <lineage>
        <taxon>Bacteria</taxon>
        <taxon>Bacillati</taxon>
        <taxon>Actinomycetota</taxon>
        <taxon>Actinomycetes</taxon>
        <taxon>Kineosporiales</taxon>
        <taxon>Kineosporiaceae</taxon>
        <taxon>Kineococcus</taxon>
    </lineage>
</organism>
<dbReference type="InterPro" id="IPR036390">
    <property type="entry name" value="WH_DNA-bd_sf"/>
</dbReference>
<reference evidence="2 3" key="1">
    <citation type="submission" date="2018-02" db="EMBL/GenBank/DDBJ databases">
        <title>Genomic Encyclopedia of Archaeal and Bacterial Type Strains, Phase II (KMG-II): from individual species to whole genera.</title>
        <authorList>
            <person name="Goeker M."/>
        </authorList>
    </citation>
    <scope>NUCLEOTIDE SEQUENCE [LARGE SCALE GENOMIC DNA]</scope>
    <source>
        <strain evidence="2 3">DSM 22857</strain>
    </source>
</reference>
<evidence type="ECO:0000313" key="3">
    <source>
        <dbReference type="Proteomes" id="UP000239485"/>
    </source>
</evidence>
<protein>
    <submittedName>
        <fullName evidence="2">Putative NBD/HSP70 family sugar kinase</fullName>
    </submittedName>
</protein>
<dbReference type="SUPFAM" id="SSF53067">
    <property type="entry name" value="Actin-like ATPase domain"/>
    <property type="match status" value="1"/>
</dbReference>
<comment type="caution">
    <text evidence="2">The sequence shown here is derived from an EMBL/GenBank/DDBJ whole genome shotgun (WGS) entry which is preliminary data.</text>
</comment>
<sequence length="411" mass="41125">MPPAASLPPGPLRLTAPALAGRSDEEAVRSALLRLVACGAATSRAELARTTGLARSTVTTHVQALLAGGALRPAPQPAGARGGRGRPTERLELVGDAGTVLVLDVGTARSGLAVADLGQRRLATAEVALPVEAGPREHLDALAGHARALLREAGGGPLRAVVAGLPSPVDVSRGVPVRPPIMPGWDGHPVAADLAERLGVRPVVDNDANLRALGAARALPAEQSPLLHVEVGTGIGAGLVTAEGVLHRGADGAAGDIGHVRVPGADDVRCRCGSTGCVEAVASAAALAARLVGTGGAQGVAALVARLRACDPDAVRLAREAARTLGEVLATAVHLYNPRRIVLGGPLAEAGDDLLAGVREVVYSRALPLATRNLHLSTSPLGEGAGLAGGVVAAVEQALSPRGVRELLAGP</sequence>
<dbReference type="OrthoDB" id="3189808at2"/>
<dbReference type="InterPro" id="IPR036388">
    <property type="entry name" value="WH-like_DNA-bd_sf"/>
</dbReference>
<dbReference type="PANTHER" id="PTHR18964:SF173">
    <property type="entry name" value="GLUCOKINASE"/>
    <property type="match status" value="1"/>
</dbReference>
<keyword evidence="3" id="KW-1185">Reference proteome</keyword>
<gene>
    <name evidence="2" type="ORF">CLV92_10316</name>
</gene>
<dbReference type="AlphaFoldDB" id="A0A2S6ITV2"/>
<dbReference type="InterPro" id="IPR000600">
    <property type="entry name" value="ROK"/>
</dbReference>
<dbReference type="EMBL" id="PTJD01000003">
    <property type="protein sequence ID" value="PPK97486.1"/>
    <property type="molecule type" value="Genomic_DNA"/>
</dbReference>
<dbReference type="GO" id="GO:0016301">
    <property type="term" value="F:kinase activity"/>
    <property type="evidence" value="ECO:0007669"/>
    <property type="project" value="UniProtKB-KW"/>
</dbReference>
<evidence type="ECO:0000313" key="2">
    <source>
        <dbReference type="EMBL" id="PPK97486.1"/>
    </source>
</evidence>
<dbReference type="RefSeq" id="WP_104431701.1">
    <property type="nucleotide sequence ID" value="NZ_PTJD01000003.1"/>
</dbReference>
<dbReference type="Gene3D" id="1.10.10.10">
    <property type="entry name" value="Winged helix-like DNA-binding domain superfamily/Winged helix DNA-binding domain"/>
    <property type="match status" value="1"/>
</dbReference>
<dbReference type="InterPro" id="IPR043129">
    <property type="entry name" value="ATPase_NBD"/>
</dbReference>
<dbReference type="Pfam" id="PF00480">
    <property type="entry name" value="ROK"/>
    <property type="match status" value="1"/>
</dbReference>
<dbReference type="Gene3D" id="3.30.420.40">
    <property type="match status" value="2"/>
</dbReference>
<evidence type="ECO:0000256" key="1">
    <source>
        <dbReference type="ARBA" id="ARBA00006479"/>
    </source>
</evidence>
<name>A0A2S6ITV2_9ACTN</name>
<accession>A0A2S6ITV2</accession>